<dbReference type="GO" id="GO:0003905">
    <property type="term" value="F:alkylbase DNA N-glycosylase activity"/>
    <property type="evidence" value="ECO:0007669"/>
    <property type="project" value="InterPro"/>
</dbReference>
<evidence type="ECO:0000256" key="5">
    <source>
        <dbReference type="HAMAP-Rule" id="MF_00527"/>
    </source>
</evidence>
<evidence type="ECO:0000313" key="7">
    <source>
        <dbReference type="Proteomes" id="UP000018769"/>
    </source>
</evidence>
<dbReference type="EMBL" id="HG793133">
    <property type="protein sequence ID" value="CDK30289.1"/>
    <property type="molecule type" value="Genomic_DNA"/>
</dbReference>
<sequence length="217" mass="24575">MFKPQQNCPIKFLEVIMKILSRSFYQEDTVIMAKKLLGKKIVRTINGRRLVGIISETEAYTSDDPASHCFIGLTQRNQSMFGPVGHAYVYISYGIHFCFNIVARSQEHQAGGVLIRAVIPVEGLDIIINNRLLNNKNLNKSDIKNLCNGPAKVTQAFLINKDHDSLDLTNSNPEFFIADQSDEYVISDNLIEVTPRIGISVAKDKLWRFKLKDNFNI</sequence>
<organism evidence="6 7">
    <name type="scientific">Candidatus Babela massiliensis</name>
    <dbReference type="NCBI Taxonomy" id="673862"/>
    <lineage>
        <taxon>Bacteria</taxon>
        <taxon>Candidatus Babelota</taxon>
        <taxon>Candidatus Babeliae</taxon>
        <taxon>Candidatus Babeliales</taxon>
        <taxon>Candidatus Babeliaceae</taxon>
        <taxon>Candidatus Babela</taxon>
    </lineage>
</organism>
<keyword evidence="4 5" id="KW-0234">DNA repair</keyword>
<evidence type="ECO:0000256" key="4">
    <source>
        <dbReference type="ARBA" id="ARBA00023204"/>
    </source>
</evidence>
<dbReference type="FunFam" id="3.10.300.10:FF:000001">
    <property type="entry name" value="Putative 3-methyladenine DNA glycosylase"/>
    <property type="match status" value="1"/>
</dbReference>
<protein>
    <recommendedName>
        <fullName evidence="5">Putative 3-methyladenine DNA glycosylase</fullName>
        <ecNumber evidence="5">3.2.2.-</ecNumber>
    </recommendedName>
</protein>
<dbReference type="SUPFAM" id="SSF50486">
    <property type="entry name" value="FMT C-terminal domain-like"/>
    <property type="match status" value="1"/>
</dbReference>
<keyword evidence="2 5" id="KW-0227">DNA damage</keyword>
<evidence type="ECO:0000256" key="2">
    <source>
        <dbReference type="ARBA" id="ARBA00022763"/>
    </source>
</evidence>
<dbReference type="InterPro" id="IPR003180">
    <property type="entry name" value="MPG"/>
</dbReference>
<keyword evidence="7" id="KW-1185">Reference proteome</keyword>
<dbReference type="InterPro" id="IPR011034">
    <property type="entry name" value="Formyl_transferase-like_C_sf"/>
</dbReference>
<dbReference type="Proteomes" id="UP000018769">
    <property type="component" value="Chromosome I"/>
</dbReference>
<dbReference type="Gene3D" id="3.10.300.10">
    <property type="entry name" value="Methylpurine-DNA glycosylase (MPG)"/>
    <property type="match status" value="1"/>
</dbReference>
<dbReference type="PANTHER" id="PTHR10429">
    <property type="entry name" value="DNA-3-METHYLADENINE GLYCOSYLASE"/>
    <property type="match status" value="1"/>
</dbReference>
<gene>
    <name evidence="6" type="ORF">BABL1_gene_983</name>
</gene>
<evidence type="ECO:0000313" key="6">
    <source>
        <dbReference type="EMBL" id="CDK30289.1"/>
    </source>
</evidence>
<dbReference type="AlphaFoldDB" id="V6DFG4"/>
<dbReference type="GO" id="GO:0006284">
    <property type="term" value="P:base-excision repair"/>
    <property type="evidence" value="ECO:0007669"/>
    <property type="project" value="InterPro"/>
</dbReference>
<dbReference type="InterPro" id="IPR036995">
    <property type="entry name" value="MPG_sf"/>
</dbReference>
<evidence type="ECO:0000256" key="3">
    <source>
        <dbReference type="ARBA" id="ARBA00022801"/>
    </source>
</evidence>
<dbReference type="HOGENOM" id="CLU_060471_3_1_7"/>
<keyword evidence="3 5" id="KW-0378">Hydrolase</keyword>
<dbReference type="NCBIfam" id="TIGR00567">
    <property type="entry name" value="3mg"/>
    <property type="match status" value="1"/>
</dbReference>
<dbReference type="CDD" id="cd00540">
    <property type="entry name" value="AAG"/>
    <property type="match status" value="1"/>
</dbReference>
<accession>V6DFG4</accession>
<comment type="similarity">
    <text evidence="1 5">Belongs to the DNA glycosylase MPG family.</text>
</comment>
<dbReference type="eggNOG" id="COG2094">
    <property type="taxonomic scope" value="Bacteria"/>
</dbReference>
<dbReference type="KEGG" id="dpb:BABL1_gene_983"/>
<dbReference type="EC" id="3.2.2.-" evidence="5"/>
<evidence type="ECO:0000256" key="1">
    <source>
        <dbReference type="ARBA" id="ARBA00009232"/>
    </source>
</evidence>
<dbReference type="PANTHER" id="PTHR10429:SF0">
    <property type="entry name" value="DNA-3-METHYLADENINE GLYCOSYLASE"/>
    <property type="match status" value="1"/>
</dbReference>
<dbReference type="HAMAP" id="MF_00527">
    <property type="entry name" value="3MGH"/>
    <property type="match status" value="1"/>
</dbReference>
<proteinExistence type="inferred from homology"/>
<dbReference type="Pfam" id="PF02245">
    <property type="entry name" value="Pur_DNA_glyco"/>
    <property type="match status" value="1"/>
</dbReference>
<name>V6DFG4_9BACT</name>
<reference evidence="6 7" key="1">
    <citation type="journal article" date="2015" name="Biol. Direct">
        <title>Babela massiliensis, a representative of a widespread bacterial phylum with unusual adaptations to parasitism in amoebae.</title>
        <authorList>
            <person name="Pagnier I."/>
            <person name="Yutin N."/>
            <person name="Croce O."/>
            <person name="Makarova K.S."/>
            <person name="Wolf Y.I."/>
            <person name="Benamar S."/>
            <person name="Raoult D."/>
            <person name="Koonin E.V."/>
            <person name="La Scola B."/>
        </authorList>
    </citation>
    <scope>NUCLEOTIDE SEQUENCE [LARGE SCALE GENOMIC DNA]</scope>
    <source>
        <strain evidence="7">BABL1</strain>
    </source>
</reference>
<dbReference type="GO" id="GO:0003677">
    <property type="term" value="F:DNA binding"/>
    <property type="evidence" value="ECO:0007669"/>
    <property type="project" value="InterPro"/>
</dbReference>